<organism evidence="5 6">
    <name type="scientific">Halalkalibacter krulwichiae</name>
    <dbReference type="NCBI Taxonomy" id="199441"/>
    <lineage>
        <taxon>Bacteria</taxon>
        <taxon>Bacillati</taxon>
        <taxon>Bacillota</taxon>
        <taxon>Bacilli</taxon>
        <taxon>Bacillales</taxon>
        <taxon>Bacillaceae</taxon>
        <taxon>Halalkalibacter</taxon>
    </lineage>
</organism>
<evidence type="ECO:0000313" key="6">
    <source>
        <dbReference type="Proteomes" id="UP000193006"/>
    </source>
</evidence>
<proteinExistence type="predicted"/>
<accession>A0A1X9MFX4</accession>
<dbReference type="KEGG" id="bkw:BkAM31D_11625"/>
<keyword evidence="2" id="KW-0547">Nucleotide-binding</keyword>
<dbReference type="GO" id="GO:0016887">
    <property type="term" value="F:ATP hydrolysis activity"/>
    <property type="evidence" value="ECO:0007669"/>
    <property type="project" value="InterPro"/>
</dbReference>
<dbReference type="SUPFAM" id="SSF52540">
    <property type="entry name" value="P-loop containing nucleoside triphosphate hydrolases"/>
    <property type="match status" value="1"/>
</dbReference>
<dbReference type="SMART" id="SM00382">
    <property type="entry name" value="AAA"/>
    <property type="match status" value="1"/>
</dbReference>
<dbReference type="Proteomes" id="UP000193006">
    <property type="component" value="Chromosome"/>
</dbReference>
<keyword evidence="1" id="KW-0813">Transport</keyword>
<reference evidence="5 6" key="1">
    <citation type="submission" date="2017-04" db="EMBL/GenBank/DDBJ databases">
        <title>Bacillus krulwichiae AM31D Genome sequencing and assembly.</title>
        <authorList>
            <person name="Krulwich T.A."/>
            <person name="Anastor L."/>
            <person name="Ehrlich R."/>
            <person name="Ehrlich G.D."/>
            <person name="Janto B."/>
        </authorList>
    </citation>
    <scope>NUCLEOTIDE SEQUENCE [LARGE SCALE GENOMIC DNA]</scope>
    <source>
        <strain evidence="5 6">AM31D</strain>
    </source>
</reference>
<dbReference type="PANTHER" id="PTHR42939">
    <property type="entry name" value="ABC TRANSPORTER ATP-BINDING PROTEIN ALBC-RELATED"/>
    <property type="match status" value="1"/>
</dbReference>
<dbReference type="PANTHER" id="PTHR42939:SF1">
    <property type="entry name" value="ABC TRANSPORTER ATP-BINDING PROTEIN ALBC-RELATED"/>
    <property type="match status" value="1"/>
</dbReference>
<evidence type="ECO:0000313" key="5">
    <source>
        <dbReference type="EMBL" id="ARK30421.1"/>
    </source>
</evidence>
<keyword evidence="3 5" id="KW-0067">ATP-binding</keyword>
<dbReference type="InterPro" id="IPR003439">
    <property type="entry name" value="ABC_transporter-like_ATP-bd"/>
</dbReference>
<dbReference type="AlphaFoldDB" id="A0A1X9MFX4"/>
<evidence type="ECO:0000259" key="4">
    <source>
        <dbReference type="PROSITE" id="PS50893"/>
    </source>
</evidence>
<feature type="domain" description="ABC transporter" evidence="4">
    <location>
        <begin position="2"/>
        <end position="230"/>
    </location>
</feature>
<dbReference type="InterPro" id="IPR051782">
    <property type="entry name" value="ABC_Transporter_VariousFunc"/>
</dbReference>
<dbReference type="InterPro" id="IPR027417">
    <property type="entry name" value="P-loop_NTPase"/>
</dbReference>
<evidence type="ECO:0000256" key="2">
    <source>
        <dbReference type="ARBA" id="ARBA00022741"/>
    </source>
</evidence>
<evidence type="ECO:0000256" key="3">
    <source>
        <dbReference type="ARBA" id="ARBA00022840"/>
    </source>
</evidence>
<dbReference type="InterPro" id="IPR003593">
    <property type="entry name" value="AAA+_ATPase"/>
</dbReference>
<evidence type="ECO:0000256" key="1">
    <source>
        <dbReference type="ARBA" id="ARBA00022448"/>
    </source>
</evidence>
<dbReference type="Pfam" id="PF00005">
    <property type="entry name" value="ABC_tran"/>
    <property type="match status" value="1"/>
</dbReference>
<gene>
    <name evidence="5" type="primary">ytrB_3</name>
    <name evidence="5" type="ORF">BkAM31D_11625</name>
</gene>
<keyword evidence="6" id="KW-1185">Reference proteome</keyword>
<dbReference type="PROSITE" id="PS50893">
    <property type="entry name" value="ABC_TRANSPORTER_2"/>
    <property type="match status" value="1"/>
</dbReference>
<dbReference type="Gene3D" id="3.40.50.300">
    <property type="entry name" value="P-loop containing nucleotide triphosphate hydrolases"/>
    <property type="match status" value="1"/>
</dbReference>
<dbReference type="RefSeq" id="WP_066151320.1">
    <property type="nucleotide sequence ID" value="NZ_CP020814.1"/>
</dbReference>
<dbReference type="EMBL" id="CP020814">
    <property type="protein sequence ID" value="ARK30421.1"/>
    <property type="molecule type" value="Genomic_DNA"/>
</dbReference>
<dbReference type="GO" id="GO:0005524">
    <property type="term" value="F:ATP binding"/>
    <property type="evidence" value="ECO:0007669"/>
    <property type="project" value="UniProtKB-KW"/>
</dbReference>
<sequence length="293" mass="33587">MVSVLTLKEVVKTYPRFTLGPLNLNIEQGTAVAVIGPNGSGKSTLFKLIMNIIKATDGKVELFGQVVSTEDSILKQQVGYVGDRLTPFGDLNVKKLAAFISYWYPNWDQKKYEHLVNRYEIDEQEIFQKCSKGTQKKIEFIFALAHNPKLLLLDEPSAGVDLLSQRKMKEDLTNYMESGFNSIMMSSHTLDEIKHLCDYLCMMDNGKVLDVLEKDVIQDNWAKLWVDHLPEALLNESWILKIENEPLQIISNNREEAEQVLAENNVTIQHMQKLNIDEAIEYLLYRSREKSSN</sequence>
<dbReference type="CDD" id="cd03230">
    <property type="entry name" value="ABC_DR_subfamily_A"/>
    <property type="match status" value="1"/>
</dbReference>
<name>A0A1X9MFX4_9BACI</name>
<dbReference type="STRING" id="199441.BkAM31D_11625"/>
<protein>
    <submittedName>
        <fullName evidence="5">ABC transporter ATP-binding protein YtrB</fullName>
    </submittedName>
</protein>